<reference evidence="9" key="3">
    <citation type="submission" date="2025-09" db="UniProtKB">
        <authorList>
            <consortium name="Ensembl"/>
        </authorList>
    </citation>
    <scope>IDENTIFICATION</scope>
    <source>
        <strain evidence="9">Thoroughbred</strain>
    </source>
</reference>
<dbReference type="GO" id="GO:0045002">
    <property type="term" value="P:double-strand break repair via single-strand annealing"/>
    <property type="evidence" value="ECO:0000318"/>
    <property type="project" value="GO_Central"/>
</dbReference>
<dbReference type="GO" id="GO:0010792">
    <property type="term" value="P:DNA double-strand break processing involved in repair via single-strand annealing"/>
    <property type="evidence" value="ECO:0007669"/>
    <property type="project" value="Ensembl"/>
</dbReference>
<reference evidence="9" key="2">
    <citation type="submission" date="2025-08" db="UniProtKB">
        <authorList>
            <consortium name="Ensembl"/>
        </authorList>
    </citation>
    <scope>IDENTIFICATION</scope>
    <source>
        <strain evidence="9">Thoroughbred</strain>
    </source>
</reference>
<feature type="compositionally biased region" description="Low complexity" evidence="8">
    <location>
        <begin position="329"/>
        <end position="341"/>
    </location>
</feature>
<dbReference type="Proteomes" id="UP000002281">
    <property type="component" value="Chromosome 6"/>
</dbReference>
<dbReference type="InterPro" id="IPR042525">
    <property type="entry name" value="Rad52_Rad59_Rad22_sf"/>
</dbReference>
<protein>
    <recommendedName>
        <fullName evidence="7">DNA repair protein RAD52 homolog</fullName>
    </recommendedName>
</protein>
<dbReference type="VGNC" id="VGNC:22150">
    <property type="gene designation" value="RAD52"/>
</dbReference>
<evidence type="ECO:0000256" key="2">
    <source>
        <dbReference type="ARBA" id="ARBA00022763"/>
    </source>
</evidence>
<evidence type="ECO:0000256" key="7">
    <source>
        <dbReference type="ARBA" id="ARBA00073403"/>
    </source>
</evidence>
<name>F7AVC4_HORSE</name>
<evidence type="ECO:0000313" key="10">
    <source>
        <dbReference type="Proteomes" id="UP000002281"/>
    </source>
</evidence>
<evidence type="ECO:0000313" key="9">
    <source>
        <dbReference type="Ensembl" id="ENSECAP00000016377.3"/>
    </source>
</evidence>
<dbReference type="FunFam" id="3.30.390.80:FF:000001">
    <property type="entry name" value="DNA repair protein RAD52 homolog"/>
    <property type="match status" value="1"/>
</dbReference>
<dbReference type="GO" id="GO:0000724">
    <property type="term" value="P:double-strand break repair via homologous recombination"/>
    <property type="evidence" value="ECO:0000318"/>
    <property type="project" value="GO_Central"/>
</dbReference>
<feature type="region of interest" description="Disordered" evidence="8">
    <location>
        <begin position="329"/>
        <end position="359"/>
    </location>
</feature>
<feature type="region of interest" description="Disordered" evidence="8">
    <location>
        <begin position="1"/>
        <end position="20"/>
    </location>
</feature>
<dbReference type="PANTHER" id="PTHR12132:SF1">
    <property type="entry name" value="DNA REPAIR PROTEIN RAD52 HOMOLOG"/>
    <property type="match status" value="1"/>
</dbReference>
<dbReference type="GO" id="GO:0032993">
    <property type="term" value="C:protein-DNA complex"/>
    <property type="evidence" value="ECO:0007669"/>
    <property type="project" value="Ensembl"/>
</dbReference>
<keyword evidence="10" id="KW-1185">Reference proteome</keyword>
<dbReference type="GO" id="GO:2000819">
    <property type="term" value="P:regulation of nucleotide-excision repair"/>
    <property type="evidence" value="ECO:0007669"/>
    <property type="project" value="Ensembl"/>
</dbReference>
<dbReference type="STRING" id="9796.ENSECAP00000016377"/>
<sequence>MSGTEEAILGRRDSHPSSAGGSSVLCFGQYQYTAEEYQAIQNALRQRLGPEYISSRMAGGGQKVCYIEGHRVINLANEMFGYNGWAHSITQQNVGEYASWQSTSSFPFVWRCPVSDKGASWLRMWGAVVDYQQEERGSRIFFSWVSFPLLDFVDLNNGKFYVGVCAFVRVQLKDGSYHEDVGYGVSEGLKSKALSLEKARKEAVTDGLKRALRSFGNALGNCILDKDYLRSLQKLPCQLPLEVDLTKAKRQDFEPSVEHARYSSYRQNKALGPPGPQEVTSPCRTNHSDDLHVVIRGDEDSRSRSLASAVERDATYQRKLRQKQLQQQFREQMEKQQQVQLPAPSVEKKDEAALPVPPLKHSTPVAAVSEPLTEDLLAALADNLEMWDMAPEAGDSVVKPLAKPEPPQTAATPVPKNQMVTRSRTPQSLCHENPRVKPGPWHLQAHNVNQHTTANSDSHKQNQDMKKRKLDPS</sequence>
<dbReference type="PaxDb" id="9796-ENSECAP00000016377"/>
<comment type="subunit">
    <text evidence="6">The full-length protein forms heptameric rings. Interacts with ABL1. Interacts with RPA2; the interaction is direct and associates RAD52 with the RPA complex. Interacts with RAD51AP1.</text>
</comment>
<evidence type="ECO:0000256" key="4">
    <source>
        <dbReference type="ARBA" id="ARBA00023204"/>
    </source>
</evidence>
<feature type="compositionally biased region" description="Polar residues" evidence="8">
    <location>
        <begin position="418"/>
        <end position="430"/>
    </location>
</feature>
<dbReference type="Gene3D" id="3.30.390.80">
    <property type="entry name" value="DNA repair protein Rad52/59/22"/>
    <property type="match status" value="1"/>
</dbReference>
<gene>
    <name evidence="9 11" type="primary">RAD52</name>
</gene>
<dbReference type="InterPro" id="IPR007232">
    <property type="entry name" value="Rad52_Rad59_Rad22"/>
</dbReference>
<evidence type="ECO:0000256" key="5">
    <source>
        <dbReference type="ARBA" id="ARBA00053354"/>
    </source>
</evidence>
<evidence type="ECO:0000256" key="3">
    <source>
        <dbReference type="ARBA" id="ARBA00023172"/>
    </source>
</evidence>
<keyword evidence="2" id="KW-0227">DNA damage</keyword>
<dbReference type="FunCoup" id="F7AVC4">
    <property type="interactions" value="2824"/>
</dbReference>
<dbReference type="Bgee" id="ENSECAG00000018676">
    <property type="expression patterns" value="Expressed in gluteus medius and 23 other cell types or tissues"/>
</dbReference>
<dbReference type="InParanoid" id="F7AVC4"/>
<feature type="region of interest" description="Disordered" evidence="8">
    <location>
        <begin position="256"/>
        <end position="288"/>
    </location>
</feature>
<keyword evidence="4" id="KW-0234">DNA repair</keyword>
<dbReference type="GeneTree" id="ENSGT00390000008766"/>
<organism evidence="9 10">
    <name type="scientific">Equus caballus</name>
    <name type="common">Horse</name>
    <dbReference type="NCBI Taxonomy" id="9796"/>
    <lineage>
        <taxon>Eukaryota</taxon>
        <taxon>Metazoa</taxon>
        <taxon>Chordata</taxon>
        <taxon>Craniata</taxon>
        <taxon>Vertebrata</taxon>
        <taxon>Euteleostomi</taxon>
        <taxon>Mammalia</taxon>
        <taxon>Eutheria</taxon>
        <taxon>Laurasiatheria</taxon>
        <taxon>Perissodactyla</taxon>
        <taxon>Equidae</taxon>
        <taxon>Equus</taxon>
    </lineage>
</organism>
<dbReference type="GO" id="GO:0042802">
    <property type="term" value="F:identical protein binding"/>
    <property type="evidence" value="ECO:0007669"/>
    <property type="project" value="Ensembl"/>
</dbReference>
<dbReference type="HOGENOM" id="CLU_054400_0_0_1"/>
<evidence type="ECO:0000256" key="1">
    <source>
        <dbReference type="ARBA" id="ARBA00006638"/>
    </source>
</evidence>
<dbReference type="GO" id="GO:0006312">
    <property type="term" value="P:mitotic recombination"/>
    <property type="evidence" value="ECO:0000318"/>
    <property type="project" value="GO_Central"/>
</dbReference>
<dbReference type="SUPFAM" id="SSF54768">
    <property type="entry name" value="dsRNA-binding domain-like"/>
    <property type="match status" value="2"/>
</dbReference>
<evidence type="ECO:0000256" key="6">
    <source>
        <dbReference type="ARBA" id="ARBA00066262"/>
    </source>
</evidence>
<dbReference type="GO" id="GO:0034599">
    <property type="term" value="P:cellular response to oxidative stress"/>
    <property type="evidence" value="ECO:0007669"/>
    <property type="project" value="Ensembl"/>
</dbReference>
<keyword evidence="3" id="KW-0233">DNA recombination</keyword>
<dbReference type="ExpressionAtlas" id="F7AVC4">
    <property type="expression patterns" value="baseline"/>
</dbReference>
<feature type="compositionally biased region" description="Basic and acidic residues" evidence="8">
    <location>
        <begin position="457"/>
        <end position="473"/>
    </location>
</feature>
<dbReference type="AlphaFoldDB" id="F7AVC4"/>
<reference evidence="9 10" key="1">
    <citation type="journal article" date="2009" name="Science">
        <title>Genome sequence, comparative analysis, and population genetics of the domestic horse.</title>
        <authorList>
            <consortium name="Broad Institute Genome Sequencing Platform"/>
            <consortium name="Broad Institute Whole Genome Assembly Team"/>
            <person name="Wade C.M."/>
            <person name="Giulotto E."/>
            <person name="Sigurdsson S."/>
            <person name="Zoli M."/>
            <person name="Gnerre S."/>
            <person name="Imsland F."/>
            <person name="Lear T.L."/>
            <person name="Adelson D.L."/>
            <person name="Bailey E."/>
            <person name="Bellone R.R."/>
            <person name="Bloecker H."/>
            <person name="Distl O."/>
            <person name="Edgar R.C."/>
            <person name="Garber M."/>
            <person name="Leeb T."/>
            <person name="Mauceli E."/>
            <person name="MacLeod J.N."/>
            <person name="Penedo M.C.T."/>
            <person name="Raison J.M."/>
            <person name="Sharpe T."/>
            <person name="Vogel J."/>
            <person name="Andersson L."/>
            <person name="Antczak D.F."/>
            <person name="Biagi T."/>
            <person name="Binns M.M."/>
            <person name="Chowdhary B.P."/>
            <person name="Coleman S.J."/>
            <person name="Della Valle G."/>
            <person name="Fryc S."/>
            <person name="Guerin G."/>
            <person name="Hasegawa T."/>
            <person name="Hill E.W."/>
            <person name="Jurka J."/>
            <person name="Kiialainen A."/>
            <person name="Lindgren G."/>
            <person name="Liu J."/>
            <person name="Magnani E."/>
            <person name="Mickelson J.R."/>
            <person name="Murray J."/>
            <person name="Nergadze S.G."/>
            <person name="Onofrio R."/>
            <person name="Pedroni S."/>
            <person name="Piras M.F."/>
            <person name="Raudsepp T."/>
            <person name="Rocchi M."/>
            <person name="Roeed K.H."/>
            <person name="Ryder O.A."/>
            <person name="Searle S."/>
            <person name="Skow L."/>
            <person name="Swinburne J.E."/>
            <person name="Syvaenen A.C."/>
            <person name="Tozaki T."/>
            <person name="Valberg S.J."/>
            <person name="Vaudin M."/>
            <person name="White J.R."/>
            <person name="Zody M.C."/>
            <person name="Lander E.S."/>
            <person name="Lindblad-Toh K."/>
        </authorList>
    </citation>
    <scope>NUCLEOTIDE SEQUENCE [LARGE SCALE GENOMIC DNA]</scope>
    <source>
        <strain evidence="9 10">Thoroughbred</strain>
    </source>
</reference>
<dbReference type="InterPro" id="IPR041247">
    <property type="entry name" value="Rad52_fam"/>
</dbReference>
<evidence type="ECO:0000313" key="11">
    <source>
        <dbReference type="VGNC" id="VGNC:22150"/>
    </source>
</evidence>
<dbReference type="PANTHER" id="PTHR12132">
    <property type="entry name" value="DNA REPAIR AND RECOMBINATION PROTEIN RAD52, RAD59"/>
    <property type="match status" value="1"/>
</dbReference>
<proteinExistence type="inferred from homology"/>
<feature type="compositionally biased region" description="Polar residues" evidence="8">
    <location>
        <begin position="446"/>
        <end position="456"/>
    </location>
</feature>
<accession>F7AVC4</accession>
<dbReference type="Ensembl" id="ENSECAT00000019971.4">
    <property type="protein sequence ID" value="ENSECAP00000016377.3"/>
    <property type="gene ID" value="ENSECAG00000018676.4"/>
</dbReference>
<comment type="function">
    <text evidence="5">Involved in double-stranded break repair. Plays a central role in genetic recombination and DNA repair by promoting the annealing of complementary single-stranded DNA and by stimulation of the RAD51 recombinase.</text>
</comment>
<comment type="similarity">
    <text evidence="1">Belongs to the RAD52 family.</text>
</comment>
<feature type="region of interest" description="Disordered" evidence="8">
    <location>
        <begin position="397"/>
        <end position="473"/>
    </location>
</feature>
<evidence type="ECO:0000256" key="8">
    <source>
        <dbReference type="SAM" id="MobiDB-lite"/>
    </source>
</evidence>
<dbReference type="Pfam" id="PF04098">
    <property type="entry name" value="Rad52_Rad22"/>
    <property type="match status" value="1"/>
</dbReference>
<dbReference type="GO" id="GO:0003697">
    <property type="term" value="F:single-stranded DNA binding"/>
    <property type="evidence" value="ECO:0007669"/>
    <property type="project" value="Ensembl"/>
</dbReference>
<dbReference type="GO" id="GO:0005634">
    <property type="term" value="C:nucleus"/>
    <property type="evidence" value="ECO:0000318"/>
    <property type="project" value="GO_Central"/>
</dbReference>